<reference evidence="1" key="1">
    <citation type="submission" date="2014-09" db="EMBL/GenBank/DDBJ databases">
        <authorList>
            <person name="Magalhaes I.L.F."/>
            <person name="Oliveira U."/>
            <person name="Santos F.R."/>
            <person name="Vidigal T.H.D.A."/>
            <person name="Brescovit A.D."/>
            <person name="Santos A.J."/>
        </authorList>
    </citation>
    <scope>NUCLEOTIDE SEQUENCE</scope>
    <source>
        <tissue evidence="1">Shoot tissue taken approximately 20 cm above the soil surface</tissue>
    </source>
</reference>
<accession>A0A0A9A982</accession>
<organism evidence="1">
    <name type="scientific">Arundo donax</name>
    <name type="common">Giant reed</name>
    <name type="synonym">Donax arundinaceus</name>
    <dbReference type="NCBI Taxonomy" id="35708"/>
    <lineage>
        <taxon>Eukaryota</taxon>
        <taxon>Viridiplantae</taxon>
        <taxon>Streptophyta</taxon>
        <taxon>Embryophyta</taxon>
        <taxon>Tracheophyta</taxon>
        <taxon>Spermatophyta</taxon>
        <taxon>Magnoliopsida</taxon>
        <taxon>Liliopsida</taxon>
        <taxon>Poales</taxon>
        <taxon>Poaceae</taxon>
        <taxon>PACMAD clade</taxon>
        <taxon>Arundinoideae</taxon>
        <taxon>Arundineae</taxon>
        <taxon>Arundo</taxon>
    </lineage>
</organism>
<sequence>MYIFKLHLGCYLNLSWQIKQHV</sequence>
<evidence type="ECO:0000313" key="1">
    <source>
        <dbReference type="EMBL" id="JAD46513.1"/>
    </source>
</evidence>
<dbReference type="EMBL" id="GBRH01251382">
    <property type="protein sequence ID" value="JAD46513.1"/>
    <property type="molecule type" value="Transcribed_RNA"/>
</dbReference>
<dbReference type="AlphaFoldDB" id="A0A0A9A982"/>
<protein>
    <submittedName>
        <fullName evidence="1">Uncharacterized protein</fullName>
    </submittedName>
</protein>
<proteinExistence type="predicted"/>
<name>A0A0A9A982_ARUDO</name>
<reference evidence="1" key="2">
    <citation type="journal article" date="2015" name="Data Brief">
        <title>Shoot transcriptome of the giant reed, Arundo donax.</title>
        <authorList>
            <person name="Barrero R.A."/>
            <person name="Guerrero F.D."/>
            <person name="Moolhuijzen P."/>
            <person name="Goolsby J.A."/>
            <person name="Tidwell J."/>
            <person name="Bellgard S.E."/>
            <person name="Bellgard M.I."/>
        </authorList>
    </citation>
    <scope>NUCLEOTIDE SEQUENCE</scope>
    <source>
        <tissue evidence="1">Shoot tissue taken approximately 20 cm above the soil surface</tissue>
    </source>
</reference>